<keyword evidence="3" id="KW-1185">Reference proteome</keyword>
<evidence type="ECO:0000313" key="2">
    <source>
        <dbReference type="EMBL" id="KAJ6427850.1"/>
    </source>
</evidence>
<name>A0AAD6KQP4_9ROSI</name>
<dbReference type="Proteomes" id="UP001162972">
    <property type="component" value="Chromosome 1"/>
</dbReference>
<proteinExistence type="predicted"/>
<evidence type="ECO:0000256" key="1">
    <source>
        <dbReference type="SAM" id="Phobius"/>
    </source>
</evidence>
<comment type="caution">
    <text evidence="2">The sequence shown here is derived from an EMBL/GenBank/DDBJ whole genome shotgun (WGS) entry which is preliminary data.</text>
</comment>
<keyword evidence="1" id="KW-0472">Membrane</keyword>
<protein>
    <submittedName>
        <fullName evidence="2">Uncharacterized protein</fullName>
    </submittedName>
</protein>
<dbReference type="AlphaFoldDB" id="A0AAD6KQP4"/>
<keyword evidence="1" id="KW-0812">Transmembrane</keyword>
<evidence type="ECO:0000313" key="3">
    <source>
        <dbReference type="Proteomes" id="UP001162972"/>
    </source>
</evidence>
<feature type="transmembrane region" description="Helical" evidence="1">
    <location>
        <begin position="45"/>
        <end position="66"/>
    </location>
</feature>
<reference evidence="2 3" key="1">
    <citation type="journal article" date="2023" name="Int. J. Mol. Sci.">
        <title>De Novo Assembly and Annotation of 11 Diverse Shrub Willow (Salix) Genomes Reveals Novel Gene Organization in Sex-Linked Regions.</title>
        <authorList>
            <person name="Hyden B."/>
            <person name="Feng K."/>
            <person name="Yates T.B."/>
            <person name="Jawdy S."/>
            <person name="Cereghino C."/>
            <person name="Smart L.B."/>
            <person name="Muchero W."/>
        </authorList>
    </citation>
    <scope>NUCLEOTIDE SEQUENCE [LARGE SCALE GENOMIC DNA]</scope>
    <source>
        <tissue evidence="2">Shoot tip</tissue>
    </source>
</reference>
<sequence>MDLFYFRVNPSIPCLTADYSVSRCNAKWKNAEVPFVLASPLQTILFFRLGPVFLFCFHFLIFEVLCSVTL</sequence>
<keyword evidence="1" id="KW-1133">Transmembrane helix</keyword>
<dbReference type="EMBL" id="JAPFFJ010000005">
    <property type="protein sequence ID" value="KAJ6427850.1"/>
    <property type="molecule type" value="Genomic_DNA"/>
</dbReference>
<accession>A0AAD6KQP4</accession>
<gene>
    <name evidence="2" type="ORF">OIU84_023287</name>
</gene>
<organism evidence="2 3">
    <name type="scientific">Salix udensis</name>
    <dbReference type="NCBI Taxonomy" id="889485"/>
    <lineage>
        <taxon>Eukaryota</taxon>
        <taxon>Viridiplantae</taxon>
        <taxon>Streptophyta</taxon>
        <taxon>Embryophyta</taxon>
        <taxon>Tracheophyta</taxon>
        <taxon>Spermatophyta</taxon>
        <taxon>Magnoliopsida</taxon>
        <taxon>eudicotyledons</taxon>
        <taxon>Gunneridae</taxon>
        <taxon>Pentapetalae</taxon>
        <taxon>rosids</taxon>
        <taxon>fabids</taxon>
        <taxon>Malpighiales</taxon>
        <taxon>Salicaceae</taxon>
        <taxon>Saliceae</taxon>
        <taxon>Salix</taxon>
    </lineage>
</organism>